<evidence type="ECO:0000313" key="2">
    <source>
        <dbReference type="EMBL" id="MEE1974929.1"/>
    </source>
</evidence>
<name>A0ABU7IPP3_9FLAO</name>
<organism evidence="2 3">
    <name type="scientific">Maribacter cobaltidurans</name>
    <dbReference type="NCBI Taxonomy" id="1178778"/>
    <lineage>
        <taxon>Bacteria</taxon>
        <taxon>Pseudomonadati</taxon>
        <taxon>Bacteroidota</taxon>
        <taxon>Flavobacteriia</taxon>
        <taxon>Flavobacteriales</taxon>
        <taxon>Flavobacteriaceae</taxon>
        <taxon>Maribacter</taxon>
    </lineage>
</organism>
<comment type="caution">
    <text evidence="2">The sequence shown here is derived from an EMBL/GenBank/DDBJ whole genome shotgun (WGS) entry which is preliminary data.</text>
</comment>
<dbReference type="Proteomes" id="UP001356308">
    <property type="component" value="Unassembled WGS sequence"/>
</dbReference>
<accession>A0ABU7IPP3</accession>
<proteinExistence type="predicted"/>
<evidence type="ECO:0000313" key="3">
    <source>
        <dbReference type="Proteomes" id="UP001356308"/>
    </source>
</evidence>
<reference evidence="2 3" key="1">
    <citation type="submission" date="2024-01" db="EMBL/GenBank/DDBJ databases">
        <title>Maribacter spp. originated from different algae showed divergent polysaccharides utilization ability.</title>
        <authorList>
            <person name="Wang H."/>
            <person name="Wu Y."/>
        </authorList>
    </citation>
    <scope>NUCLEOTIDE SEQUENCE [LARGE SCALE GENOMIC DNA]</scope>
    <source>
        <strain evidence="2 3">PR1</strain>
    </source>
</reference>
<protein>
    <submittedName>
        <fullName evidence="2">Uncharacterized protein</fullName>
    </submittedName>
</protein>
<sequence length="42" mass="4599">MPGHMNGMQGSAENEPVGSIRILEDLDHDGVEKVKSKLIPIR</sequence>
<gene>
    <name evidence="2" type="ORF">V1I91_02535</name>
</gene>
<evidence type="ECO:0000256" key="1">
    <source>
        <dbReference type="SAM" id="MobiDB-lite"/>
    </source>
</evidence>
<keyword evidence="3" id="KW-1185">Reference proteome</keyword>
<dbReference type="EMBL" id="JAZDDG010000001">
    <property type="protein sequence ID" value="MEE1974929.1"/>
    <property type="molecule type" value="Genomic_DNA"/>
</dbReference>
<feature type="region of interest" description="Disordered" evidence="1">
    <location>
        <begin position="1"/>
        <end position="20"/>
    </location>
</feature>